<dbReference type="EMBL" id="BN001308">
    <property type="protein sequence ID" value="CBF87876.1"/>
    <property type="molecule type" value="Genomic_DNA"/>
</dbReference>
<evidence type="ECO:0000313" key="7">
    <source>
        <dbReference type="EMBL" id="CBF87876.1"/>
    </source>
</evidence>
<dbReference type="Pfam" id="PF23300">
    <property type="entry name" value="HEAT_Nup120"/>
    <property type="match status" value="1"/>
</dbReference>
<dbReference type="InterPro" id="IPR021717">
    <property type="entry name" value="Nucleoporin_Nup160"/>
</dbReference>
<evidence type="ECO:0000259" key="5">
    <source>
        <dbReference type="Pfam" id="PF21486"/>
    </source>
</evidence>
<comment type="subcellular location">
    <subcellularLocation>
        <location evidence="1">Nucleus</location>
    </subcellularLocation>
</comment>
<dbReference type="GeneID" id="2877016"/>
<dbReference type="PANTHER" id="PTHR21286">
    <property type="entry name" value="NUCLEAR PORE COMPLEX PROTEIN NUP160"/>
    <property type="match status" value="1"/>
</dbReference>
<name>Q5BDZ2_EMENI</name>
<reference evidence="8" key="1">
    <citation type="journal article" date="2005" name="Nature">
        <title>Sequencing of Aspergillus nidulans and comparative analysis with A. fumigatus and A. oryzae.</title>
        <authorList>
            <person name="Galagan J.E."/>
            <person name="Calvo S.E."/>
            <person name="Cuomo C."/>
            <person name="Ma L.J."/>
            <person name="Wortman J.R."/>
            <person name="Batzoglou S."/>
            <person name="Lee S.I."/>
            <person name="Basturkmen M."/>
            <person name="Spevak C.C."/>
            <person name="Clutterbuck J."/>
            <person name="Kapitonov V."/>
            <person name="Jurka J."/>
            <person name="Scazzocchio C."/>
            <person name="Farman M."/>
            <person name="Butler J."/>
            <person name="Purcell S."/>
            <person name="Harris S."/>
            <person name="Braus G.H."/>
            <person name="Draht O."/>
            <person name="Busch S."/>
            <person name="D'Enfert C."/>
            <person name="Bouchier C."/>
            <person name="Goldman G.H."/>
            <person name="Bell-Pedersen D."/>
            <person name="Griffiths-Jones S."/>
            <person name="Doonan J.H."/>
            <person name="Yu J."/>
            <person name="Vienken K."/>
            <person name="Pain A."/>
            <person name="Freitag M."/>
            <person name="Selker E.U."/>
            <person name="Archer D.B."/>
            <person name="Penalva M.A."/>
            <person name="Oakley B.R."/>
            <person name="Momany M."/>
            <person name="Tanaka T."/>
            <person name="Kumagai T."/>
            <person name="Asai K."/>
            <person name="Machida M."/>
            <person name="Nierman W.C."/>
            <person name="Denning D.W."/>
            <person name="Caddick M."/>
            <person name="Hynes M."/>
            <person name="Paoletti M."/>
            <person name="Fischer R."/>
            <person name="Miller B."/>
            <person name="Dyer P."/>
            <person name="Sachs M.S."/>
            <person name="Osmani S.A."/>
            <person name="Birren B.W."/>
        </authorList>
    </citation>
    <scope>NUCLEOTIDE SEQUENCE [LARGE SCALE GENOMIC DNA]</scope>
    <source>
        <strain evidence="8">FGSC A4 / ATCC 38163 / CBS 112.46 / NRRL 194 / M139</strain>
    </source>
</reference>
<keyword evidence="8" id="KW-1185">Reference proteome</keyword>
<dbReference type="InterPro" id="IPR011047">
    <property type="entry name" value="Quinoprotein_ADH-like_sf"/>
</dbReference>
<dbReference type="Proteomes" id="UP000000560">
    <property type="component" value="Chromosome VIII"/>
</dbReference>
<dbReference type="SUPFAM" id="SSF50998">
    <property type="entry name" value="Quinoprotein alcohol dehydrogenase-like"/>
    <property type="match status" value="1"/>
</dbReference>
<dbReference type="KEGG" id="ani:ANIA_01238"/>
<dbReference type="InterPro" id="IPR048884">
    <property type="entry name" value="Nup120_helical"/>
</dbReference>
<feature type="domain" description="Nucleoporin Nup120/160 beta-propeller" evidence="4">
    <location>
        <begin position="77"/>
        <end position="578"/>
    </location>
</feature>
<evidence type="ECO:0000259" key="6">
    <source>
        <dbReference type="Pfam" id="PF23300"/>
    </source>
</evidence>
<dbReference type="Pfam" id="PF11715">
    <property type="entry name" value="Beta-prop_Nup120_160"/>
    <property type="match status" value="1"/>
</dbReference>
<dbReference type="eggNOG" id="KOG4521">
    <property type="taxonomic scope" value="Eukaryota"/>
</dbReference>
<proteinExistence type="predicted"/>
<accession>Q5BDZ2</accession>
<feature type="domain" description="Nucleoporin nup120-like HEAT repeat" evidence="6">
    <location>
        <begin position="857"/>
        <end position="1030"/>
    </location>
</feature>
<organism evidence="7 8">
    <name type="scientific">Emericella nidulans (strain FGSC A4 / ATCC 38163 / CBS 112.46 / NRRL 194 / M139)</name>
    <name type="common">Aspergillus nidulans</name>
    <dbReference type="NCBI Taxonomy" id="227321"/>
    <lineage>
        <taxon>Eukaryota</taxon>
        <taxon>Fungi</taxon>
        <taxon>Dikarya</taxon>
        <taxon>Ascomycota</taxon>
        <taxon>Pezizomycotina</taxon>
        <taxon>Eurotiomycetes</taxon>
        <taxon>Eurotiomycetidae</taxon>
        <taxon>Eurotiales</taxon>
        <taxon>Aspergillaceae</taxon>
        <taxon>Aspergillus</taxon>
        <taxon>Aspergillus subgen. Nidulantes</taxon>
    </lineage>
</organism>
<protein>
    <submittedName>
        <fullName evidence="7">Nuclear pore complex protein An-Nup120 (Eurofung)</fullName>
    </submittedName>
</protein>
<evidence type="ECO:0000256" key="3">
    <source>
        <dbReference type="ARBA" id="ARBA00023242"/>
    </source>
</evidence>
<keyword evidence="2" id="KW-0813">Transport</keyword>
<keyword evidence="3" id="KW-0539">Nucleus</keyword>
<evidence type="ECO:0000256" key="1">
    <source>
        <dbReference type="ARBA" id="ARBA00004123"/>
    </source>
</evidence>
<dbReference type="OMA" id="TLWKNNM"/>
<dbReference type="Pfam" id="PF21486">
    <property type="entry name" value="NUP120_helical"/>
    <property type="match status" value="1"/>
</dbReference>
<evidence type="ECO:0000256" key="2">
    <source>
        <dbReference type="ARBA" id="ARBA00022448"/>
    </source>
</evidence>
<sequence>MAKIYKDTQVDLRPYSPSTIVNIPIPTQTGSQNRARFAISSLTDLAEPIAKDEDEFARRYIATQGSVYFRKRNVYPRAFLWRVVNESTVLEIQCVDLTKGGIENHEYNITLRLDFQDKILPSGVALADLEDHDVLNLFVITASKELHTLALRPEFFRKPASIDQNISDWCKSYIPAPLAFSHPHRLHASSPLELFISLDSGALLRLTRRAADDGSNWSPLTLDERTWGSSLRGLVRWNAQSSIKYGGRTLDTNVANAVATTSDQTYVFAVCLNHTLKIWNLATNKLVATKDLLGREMQQNSLTYSLNPAESSFIRVFNVERALDGGYRYYAVTYSPFEDGCFKFWAIKGGLTTPLEIEDLFPAATLRPLDPDSTGNMFWSIADFQVKPAEEGKRMELWVLWRNSGLYQLYTLHFNFESLVSDWANNWTTAASDTRRQELPPPLPISDVVDPTEKWLKFLLQPNRFPTEVLETSLTIYQEALKPLSSSSTSKKSTPLVERLCSTFAATVSLRKFEDDDMDFSRYRSDTDSKWRQFWQIADDLNKRRFEPLTLSYDVYYETPWVLLSDSCAVVRECSSTELLLHNPGPVLQSEGPKIADRWRHRNLESELGDLYEEASHLMTVASNFRKRFSADLNAACQSAIEAEIFAEPSSSVQDRMEVFRDRCDISEQISNQIYNDLISEMNEKLNIYMLSSDIFFKILGTIPLGFPGKDSDLLPTHFGVKVTVNGVQETIQFTRQILIDLLVLVVFIDAEVEQDKGSTFDAVELFVELVTLLREYEMMLWLSSNMRKETDKFSKAAEDFPNPSFSLKQLPSSDKSARITTILEDLFATDIKPRQAIGLPQSYILTLGIQDVLSWCDLIAKGNIDLAWDFLRFQPSTSWSTYVKGRLYVAMSELDTAALYFRKAAYLLSCGKPLGNLHEMSSTLLDIVSVDCFHNGLPKYFQHVLSIFEQVRAFSHVSEFASLALQALASEHGSEQDVEVARLKNDLLSRLFYASLQTCQFDQAYSALSRYKDSALQKSALNSLITSILAASGSGSAGLEQILAFPTTLIPNLASHVDEILVSLAQKQPSTSPFDTKSRWTEGTVDYQRILQAYRIKRGDYRGAAEVAYHNVERLRQARDTSTHHLLSKAKAGDPLHHILEEDDPESNEIRHELLSLINLLACVDKSEAYILVDKKEARSLTAHSNASLVAAAGPENDDENVFMDDADVPTARHGSISNLRFLSNKPSVSLPPPTSPAQGPRRRVIVTLDHLRREYQLELDRVNRIERGDWEFGLDDGVGFDLERNVADNVDTMPLA</sequence>
<dbReference type="InParanoid" id="Q5BDZ2"/>
<dbReference type="OrthoDB" id="67716at2759"/>
<dbReference type="InterPro" id="IPR059141">
    <property type="entry name" value="Beta-prop_Nup120_160"/>
</dbReference>
<dbReference type="GO" id="GO:0017056">
    <property type="term" value="F:structural constituent of nuclear pore"/>
    <property type="evidence" value="ECO:0000318"/>
    <property type="project" value="GO_Central"/>
</dbReference>
<gene>
    <name evidence="7" type="ORF">ANIA_01238</name>
</gene>
<reference evidence="8" key="2">
    <citation type="journal article" date="2009" name="Fungal Genet. Biol.">
        <title>The 2008 update of the Aspergillus nidulans genome annotation: a community effort.</title>
        <authorList>
            <person name="Wortman J.R."/>
            <person name="Gilsenan J.M."/>
            <person name="Joardar V."/>
            <person name="Deegan J."/>
            <person name="Clutterbuck J."/>
            <person name="Andersen M.R."/>
            <person name="Archer D."/>
            <person name="Bencina M."/>
            <person name="Braus G."/>
            <person name="Coutinho P."/>
            <person name="von Dohren H."/>
            <person name="Doonan J."/>
            <person name="Driessen A.J."/>
            <person name="Durek P."/>
            <person name="Espeso E."/>
            <person name="Fekete E."/>
            <person name="Flipphi M."/>
            <person name="Estrada C.G."/>
            <person name="Geysens S."/>
            <person name="Goldman G."/>
            <person name="de Groot P.W."/>
            <person name="Hansen K."/>
            <person name="Harris S.D."/>
            <person name="Heinekamp T."/>
            <person name="Helmstaedt K."/>
            <person name="Henrissat B."/>
            <person name="Hofmann G."/>
            <person name="Homan T."/>
            <person name="Horio T."/>
            <person name="Horiuchi H."/>
            <person name="James S."/>
            <person name="Jones M."/>
            <person name="Karaffa L."/>
            <person name="Karanyi Z."/>
            <person name="Kato M."/>
            <person name="Keller N."/>
            <person name="Kelly D.E."/>
            <person name="Kiel J.A."/>
            <person name="Kim J.M."/>
            <person name="van der Klei I.J."/>
            <person name="Klis F.M."/>
            <person name="Kovalchuk A."/>
            <person name="Krasevec N."/>
            <person name="Kubicek C.P."/>
            <person name="Liu B."/>
            <person name="Maccabe A."/>
            <person name="Meyer V."/>
            <person name="Mirabito P."/>
            <person name="Miskei M."/>
            <person name="Mos M."/>
            <person name="Mullins J."/>
            <person name="Nelson D.R."/>
            <person name="Nielsen J."/>
            <person name="Oakley B.R."/>
            <person name="Osmani S.A."/>
            <person name="Pakula T."/>
            <person name="Paszewski A."/>
            <person name="Paulsen I."/>
            <person name="Pilsyk S."/>
            <person name="Pocsi I."/>
            <person name="Punt P.J."/>
            <person name="Ram A.F."/>
            <person name="Ren Q."/>
            <person name="Robellet X."/>
            <person name="Robson G."/>
            <person name="Seiboth B."/>
            <person name="van Solingen P."/>
            <person name="Specht T."/>
            <person name="Sun J."/>
            <person name="Taheri-Talesh N."/>
            <person name="Takeshita N."/>
            <person name="Ussery D."/>
            <person name="vanKuyk P.A."/>
            <person name="Visser H."/>
            <person name="van de Vondervoort P.J."/>
            <person name="de Vries R.P."/>
            <person name="Walton J."/>
            <person name="Xiang X."/>
            <person name="Xiong Y."/>
            <person name="Zeng A.P."/>
            <person name="Brandt B.W."/>
            <person name="Cornell M.J."/>
            <person name="van den Hondel C.A."/>
            <person name="Visser J."/>
            <person name="Oliver S.G."/>
            <person name="Turner G."/>
        </authorList>
    </citation>
    <scope>GENOME REANNOTATION</scope>
    <source>
        <strain evidence="8">FGSC A4 / ATCC 38163 / CBS 112.46 / NRRL 194 / M139</strain>
    </source>
</reference>
<dbReference type="PANTHER" id="PTHR21286:SF0">
    <property type="entry name" value="NUCLEAR PORE COMPLEX PROTEIN NUP160"/>
    <property type="match status" value="1"/>
</dbReference>
<evidence type="ECO:0000259" key="4">
    <source>
        <dbReference type="Pfam" id="PF11715"/>
    </source>
</evidence>
<dbReference type="GO" id="GO:0005643">
    <property type="term" value="C:nuclear pore"/>
    <property type="evidence" value="ECO:0000318"/>
    <property type="project" value="GO_Central"/>
</dbReference>
<dbReference type="STRING" id="227321.Q5BDZ2"/>
<accession>C8VSQ2</accession>
<dbReference type="InterPro" id="IPR056548">
    <property type="entry name" value="HEAT_Nup120"/>
</dbReference>
<feature type="domain" description="Nucleoporin Nup120 helical" evidence="5">
    <location>
        <begin position="642"/>
        <end position="770"/>
    </location>
</feature>
<dbReference type="RefSeq" id="XP_658842.1">
    <property type="nucleotide sequence ID" value="XM_653750.2"/>
</dbReference>
<evidence type="ECO:0000313" key="8">
    <source>
        <dbReference type="Proteomes" id="UP000000560"/>
    </source>
</evidence>
<dbReference type="HOGENOM" id="CLU_003258_0_0_1"/>